<evidence type="ECO:0000313" key="2">
    <source>
        <dbReference type="EMBL" id="CAD2135975.1"/>
    </source>
</evidence>
<dbReference type="OrthoDB" id="5281164at2759"/>
<protein>
    <recommendedName>
        <fullName evidence="1">F-box domain-containing protein</fullName>
    </recommendedName>
</protein>
<accession>A0A6V7TW22</accession>
<dbReference type="EMBL" id="CAJEWN010000017">
    <property type="protein sequence ID" value="CAD2135975.1"/>
    <property type="molecule type" value="Genomic_DNA"/>
</dbReference>
<proteinExistence type="predicted"/>
<dbReference type="AlphaFoldDB" id="A0A6V7TW22"/>
<evidence type="ECO:0000313" key="3">
    <source>
        <dbReference type="Proteomes" id="UP000580250"/>
    </source>
</evidence>
<comment type="caution">
    <text evidence="2">The sequence shown here is derived from an EMBL/GenBank/DDBJ whole genome shotgun (WGS) entry which is preliminary data.</text>
</comment>
<dbReference type="PROSITE" id="PS50181">
    <property type="entry name" value="FBOX"/>
    <property type="match status" value="1"/>
</dbReference>
<organism evidence="2 3">
    <name type="scientific">Meloidogyne enterolobii</name>
    <name type="common">Root-knot nematode worm</name>
    <name type="synonym">Meloidogyne mayaguensis</name>
    <dbReference type="NCBI Taxonomy" id="390850"/>
    <lineage>
        <taxon>Eukaryota</taxon>
        <taxon>Metazoa</taxon>
        <taxon>Ecdysozoa</taxon>
        <taxon>Nematoda</taxon>
        <taxon>Chromadorea</taxon>
        <taxon>Rhabditida</taxon>
        <taxon>Tylenchina</taxon>
        <taxon>Tylenchomorpha</taxon>
        <taxon>Tylenchoidea</taxon>
        <taxon>Meloidogynidae</taxon>
        <taxon>Meloidogyninae</taxon>
        <taxon>Meloidogyne</taxon>
    </lineage>
</organism>
<dbReference type="InterPro" id="IPR001810">
    <property type="entry name" value="F-box_dom"/>
</dbReference>
<evidence type="ECO:0000259" key="1">
    <source>
        <dbReference type="PROSITE" id="PS50181"/>
    </source>
</evidence>
<name>A0A6V7TW22_MELEN</name>
<dbReference type="Proteomes" id="UP000580250">
    <property type="component" value="Unassembled WGS sequence"/>
</dbReference>
<sequence length="142" mass="16776">MLSLPTEVQIDVLKCLNFKQLFSFKRTNFYLRNLINKYGEGLARKGFYKLSLTVTKNIHIKSVEPDISEFILTDQLRVKWEKALVESIPLFLHGVRDDNQDIESIAVEMLRMRNAFYFLILPNIPKTIEEMVIARYWLKTTF</sequence>
<reference evidence="2 3" key="1">
    <citation type="submission" date="2020-08" db="EMBL/GenBank/DDBJ databases">
        <authorList>
            <person name="Koutsovoulos G."/>
            <person name="Danchin GJ E."/>
        </authorList>
    </citation>
    <scope>NUCLEOTIDE SEQUENCE [LARGE SCALE GENOMIC DNA]</scope>
</reference>
<gene>
    <name evidence="2" type="ORF">MENT_LOCUS4914</name>
</gene>
<feature type="domain" description="F-box" evidence="1">
    <location>
        <begin position="1"/>
        <end position="50"/>
    </location>
</feature>
<dbReference type="Pfam" id="PF00646">
    <property type="entry name" value="F-box"/>
    <property type="match status" value="1"/>
</dbReference>